<dbReference type="Proteomes" id="UP000678499">
    <property type="component" value="Unassembled WGS sequence"/>
</dbReference>
<keyword evidence="6" id="KW-1185">Reference proteome</keyword>
<proteinExistence type="inferred from homology"/>
<dbReference type="SUPFAM" id="SSF52540">
    <property type="entry name" value="P-loop containing nucleoside triphosphate hydrolases"/>
    <property type="match status" value="1"/>
</dbReference>
<dbReference type="EMBL" id="OA883294">
    <property type="protein sequence ID" value="CAD7278526.1"/>
    <property type="molecule type" value="Genomic_DNA"/>
</dbReference>
<keyword evidence="1" id="KW-0547">Nucleotide-binding</keyword>
<name>A0A7R9BNY4_9CRUS</name>
<organism evidence="5">
    <name type="scientific">Notodromas monacha</name>
    <dbReference type="NCBI Taxonomy" id="399045"/>
    <lineage>
        <taxon>Eukaryota</taxon>
        <taxon>Metazoa</taxon>
        <taxon>Ecdysozoa</taxon>
        <taxon>Arthropoda</taxon>
        <taxon>Crustacea</taxon>
        <taxon>Oligostraca</taxon>
        <taxon>Ostracoda</taxon>
        <taxon>Podocopa</taxon>
        <taxon>Podocopida</taxon>
        <taxon>Cypridocopina</taxon>
        <taxon>Cypridoidea</taxon>
        <taxon>Cyprididae</taxon>
        <taxon>Notodromas</taxon>
    </lineage>
</organism>
<evidence type="ECO:0000256" key="3">
    <source>
        <dbReference type="ARBA" id="ARBA00025768"/>
    </source>
</evidence>
<evidence type="ECO:0000313" key="5">
    <source>
        <dbReference type="EMBL" id="CAD7278526.1"/>
    </source>
</evidence>
<comment type="similarity">
    <text evidence="3">Belongs to the KTI12 family.</text>
</comment>
<dbReference type="Pfam" id="PF08433">
    <property type="entry name" value="KTI12"/>
    <property type="match status" value="1"/>
</dbReference>
<dbReference type="OrthoDB" id="9972657at2759"/>
<evidence type="ECO:0000256" key="4">
    <source>
        <dbReference type="ARBA" id="ARBA00026170"/>
    </source>
</evidence>
<dbReference type="InterPro" id="IPR013641">
    <property type="entry name" value="KTI12/PSTK"/>
</dbReference>
<protein>
    <recommendedName>
        <fullName evidence="4">Protein KTI12 homolog</fullName>
    </recommendedName>
</protein>
<reference evidence="5" key="1">
    <citation type="submission" date="2020-11" db="EMBL/GenBank/DDBJ databases">
        <authorList>
            <person name="Tran Van P."/>
        </authorList>
    </citation>
    <scope>NUCLEOTIDE SEQUENCE</scope>
</reference>
<dbReference type="InterPro" id="IPR027417">
    <property type="entry name" value="P-loop_NTPase"/>
</dbReference>
<dbReference type="PANTHER" id="PTHR12435">
    <property type="match status" value="1"/>
</dbReference>
<dbReference type="GO" id="GO:0005524">
    <property type="term" value="F:ATP binding"/>
    <property type="evidence" value="ECO:0007669"/>
    <property type="project" value="UniProtKB-KW"/>
</dbReference>
<gene>
    <name evidence="5" type="ORF">NMOB1V02_LOCUS6226</name>
</gene>
<evidence type="ECO:0000256" key="2">
    <source>
        <dbReference type="ARBA" id="ARBA00022840"/>
    </source>
</evidence>
<sequence length="311" mass="35455">MPLVVFTGLPSLGKADAVDRLTKFFEEVVCVSVDVVRESDFVLDKMRKGMRVYLDSKAERELRGKVKAEVLRLISRDRLIILDGLNYVKAERELRGKVKAEVLRLISRDRLIILDGLNYVKGFRYELFCASKAARTNQCTIYLHNSEDDYDVPGYDEDVLRMLRQRYEVPDAKNRWDSPLFHISQEEGADNELILEDVRKCLYDQAPPTPNKSTECSPLSDTDLLQKMDELTRNIVSDATALMKVNGGSGVEMTVADVEEKIRLPAAATVPVLSRLRRQFLTFMKSQPHPDSEAKIKSLFVQYLNSNFPSD</sequence>
<keyword evidence="2" id="KW-0067">ATP-binding</keyword>
<evidence type="ECO:0000256" key="1">
    <source>
        <dbReference type="ARBA" id="ARBA00022741"/>
    </source>
</evidence>
<dbReference type="AlphaFoldDB" id="A0A7R9BNY4"/>
<dbReference type="EMBL" id="CAJPEX010001257">
    <property type="protein sequence ID" value="CAG0918678.1"/>
    <property type="molecule type" value="Genomic_DNA"/>
</dbReference>
<accession>A0A7R9BNY4</accession>
<dbReference type="Gene3D" id="3.40.50.300">
    <property type="entry name" value="P-loop containing nucleotide triphosphate hydrolases"/>
    <property type="match status" value="1"/>
</dbReference>
<evidence type="ECO:0000313" key="6">
    <source>
        <dbReference type="Proteomes" id="UP000678499"/>
    </source>
</evidence>